<evidence type="ECO:0000256" key="2">
    <source>
        <dbReference type="ARBA" id="ARBA00022679"/>
    </source>
</evidence>
<dbReference type="InterPro" id="IPR008271">
    <property type="entry name" value="Ser/Thr_kinase_AS"/>
</dbReference>
<dbReference type="PANTHER" id="PTHR11584">
    <property type="entry name" value="SERINE/THREONINE PROTEIN KINASE"/>
    <property type="match status" value="1"/>
</dbReference>
<evidence type="ECO:0000313" key="9">
    <source>
        <dbReference type="RefSeq" id="XP_065648477.1"/>
    </source>
</evidence>
<reference evidence="9" key="1">
    <citation type="submission" date="2025-08" db="UniProtKB">
        <authorList>
            <consortium name="RefSeq"/>
        </authorList>
    </citation>
    <scope>IDENTIFICATION</scope>
</reference>
<dbReference type="Pfam" id="PF00069">
    <property type="entry name" value="Pkinase"/>
    <property type="match status" value="1"/>
</dbReference>
<evidence type="ECO:0000256" key="5">
    <source>
        <dbReference type="ARBA" id="ARBA00022840"/>
    </source>
</evidence>
<keyword evidence="6" id="KW-0175">Coiled coil</keyword>
<dbReference type="PROSITE" id="PS50011">
    <property type="entry name" value="PROTEIN_KINASE_DOM"/>
    <property type="match status" value="1"/>
</dbReference>
<dbReference type="GeneID" id="101238172"/>
<dbReference type="SUPFAM" id="SSF56112">
    <property type="entry name" value="Protein kinase-like (PK-like)"/>
    <property type="match status" value="1"/>
</dbReference>
<dbReference type="Proteomes" id="UP001652625">
    <property type="component" value="Chromosome 03"/>
</dbReference>
<keyword evidence="3" id="KW-0547">Nucleotide-binding</keyword>
<dbReference type="GO" id="GO:0016301">
    <property type="term" value="F:kinase activity"/>
    <property type="evidence" value="ECO:0007669"/>
    <property type="project" value="UniProtKB-KW"/>
</dbReference>
<dbReference type="Gene3D" id="1.10.510.10">
    <property type="entry name" value="Transferase(Phosphotransferase) domain 1"/>
    <property type="match status" value="1"/>
</dbReference>
<evidence type="ECO:0000313" key="8">
    <source>
        <dbReference type="Proteomes" id="UP001652625"/>
    </source>
</evidence>
<keyword evidence="1" id="KW-0723">Serine/threonine-protein kinase</keyword>
<proteinExistence type="predicted"/>
<organism evidence="8 9">
    <name type="scientific">Hydra vulgaris</name>
    <name type="common">Hydra</name>
    <name type="synonym">Hydra attenuata</name>
    <dbReference type="NCBI Taxonomy" id="6087"/>
    <lineage>
        <taxon>Eukaryota</taxon>
        <taxon>Metazoa</taxon>
        <taxon>Cnidaria</taxon>
        <taxon>Hydrozoa</taxon>
        <taxon>Hydroidolina</taxon>
        <taxon>Anthoathecata</taxon>
        <taxon>Aplanulata</taxon>
        <taxon>Hydridae</taxon>
        <taxon>Hydra</taxon>
    </lineage>
</organism>
<dbReference type="SMART" id="SM00220">
    <property type="entry name" value="S_TKc"/>
    <property type="match status" value="1"/>
</dbReference>
<feature type="coiled-coil region" evidence="6">
    <location>
        <begin position="497"/>
        <end position="524"/>
    </location>
</feature>
<evidence type="ECO:0000256" key="1">
    <source>
        <dbReference type="ARBA" id="ARBA00022527"/>
    </source>
</evidence>
<dbReference type="PANTHER" id="PTHR11584:SF369">
    <property type="entry name" value="MITOGEN-ACTIVATED PROTEIN KINASE KINASE KINASE 19-RELATED"/>
    <property type="match status" value="1"/>
</dbReference>
<keyword evidence="8" id="KW-1185">Reference proteome</keyword>
<name>A0ABM4BHJ1_HYDVU</name>
<evidence type="ECO:0000256" key="6">
    <source>
        <dbReference type="SAM" id="Coils"/>
    </source>
</evidence>
<dbReference type="PROSITE" id="PS00108">
    <property type="entry name" value="PROTEIN_KINASE_ST"/>
    <property type="match status" value="1"/>
</dbReference>
<keyword evidence="4 9" id="KW-0418">Kinase</keyword>
<dbReference type="InterPro" id="IPR000719">
    <property type="entry name" value="Prot_kinase_dom"/>
</dbReference>
<sequence length="734" mass="82850">MKNIKSDAFFVDLECLVTETKNKKQNNKKGTAIFIPLTNNKQDKFKYRKLKSTIQNNQSILTNQNQTFTKSDEAKMRELYKGKFINKKDCGENFLTEKKIYDKKNINSSCTCVHNKLCLCDKDIKNFNCVPESNSNKEWALPKLPKWVIQDGLSIDLNVVKPFIEMTYDKVLPAELPKKSSSNLINSQIYTSVDPDPHFKIKFNGYITEKSISNDILPPINNNNTLNNVFPCDAQKNCTEVAESNHKSFTSKDFFRQKSSFVQKSVSVKSHQGTYYKGNLVKMSNPVNINDGLESSHFVINQKSFNLNSSCKLPEEIKLNHLNENKRAYSFSINSQVSTSFSNSTLGDSISEDAQFYNIEKQSCDGLKQNNAFQTLSNISVEKGKQLLVCHTEPFTSVCKDFKEMSNLLFQNTNTKDVSISKDCKKTIDNSDKSVFQYGTVVQDKVMQKPFSYYASQPSEDIFSKEIVEWQKGKMINRGAFGTVYLGLTNKAQLIAVKEVKMENGNFKKNYEKLQDEVRMLQCLNHKNIIKFIGTSMGQNIVQIFMEYVSGGSLVDLISNFGQLNECIFQHYTVQIVSAVAYIHKANVVHRDIKGANILITIKGIVKLIDFGCAKELSLSQDNKALLKSIKGTPYWMAPEVIIGTGCNHKSDIWSIGCTVLEMADGKPPWSNYDPQAAMLAIAENTDDPPSLSQTCSENAISFVAACLTREMNLRPSANDLLFHPFICESNQVL</sequence>
<keyword evidence="5" id="KW-0067">ATP-binding</keyword>
<feature type="domain" description="Protein kinase" evidence="7">
    <location>
        <begin position="470"/>
        <end position="727"/>
    </location>
</feature>
<keyword evidence="2" id="KW-0808">Transferase</keyword>
<evidence type="ECO:0000256" key="4">
    <source>
        <dbReference type="ARBA" id="ARBA00022777"/>
    </source>
</evidence>
<accession>A0ABM4BHJ1</accession>
<protein>
    <submittedName>
        <fullName evidence="9">Mitogen-activated protein kinase kinase kinase 19 isoform X1</fullName>
    </submittedName>
</protein>
<evidence type="ECO:0000256" key="3">
    <source>
        <dbReference type="ARBA" id="ARBA00022741"/>
    </source>
</evidence>
<dbReference type="InterPro" id="IPR011009">
    <property type="entry name" value="Kinase-like_dom_sf"/>
</dbReference>
<dbReference type="RefSeq" id="XP_065648477.1">
    <property type="nucleotide sequence ID" value="XM_065792405.1"/>
</dbReference>
<gene>
    <name evidence="9" type="primary">LOC101238172</name>
</gene>
<evidence type="ECO:0000259" key="7">
    <source>
        <dbReference type="PROSITE" id="PS50011"/>
    </source>
</evidence>